<dbReference type="SUPFAM" id="SSF52317">
    <property type="entry name" value="Class I glutamine amidotransferase-like"/>
    <property type="match status" value="1"/>
</dbReference>
<dbReference type="AlphaFoldDB" id="A0A388LBT4"/>
<dbReference type="Proteomes" id="UP000265515">
    <property type="component" value="Unassembled WGS sequence"/>
</dbReference>
<dbReference type="Gene3D" id="3.40.50.10740">
    <property type="entry name" value="Class I glutamine amidotransferase-like"/>
    <property type="match status" value="1"/>
</dbReference>
<feature type="region of interest" description="Disordered" evidence="6">
    <location>
        <begin position="1"/>
        <end position="36"/>
    </location>
</feature>
<dbReference type="Gramene" id="GBG79761">
    <property type="protein sequence ID" value="GBG79761"/>
    <property type="gene ID" value="CBR_g30025"/>
</dbReference>
<dbReference type="InterPro" id="IPR027478">
    <property type="entry name" value="LdcA_N"/>
</dbReference>
<evidence type="ECO:0000256" key="4">
    <source>
        <dbReference type="ARBA" id="ARBA00022801"/>
    </source>
</evidence>
<dbReference type="Gene3D" id="3.50.30.60">
    <property type="entry name" value="LD-carboxypeptidase A C-terminal domain-like"/>
    <property type="match status" value="1"/>
</dbReference>
<dbReference type="OrthoDB" id="1919247at2759"/>
<evidence type="ECO:0000259" key="8">
    <source>
        <dbReference type="Pfam" id="PF17676"/>
    </source>
</evidence>
<evidence type="ECO:0000313" key="9">
    <source>
        <dbReference type="EMBL" id="GBG79761.1"/>
    </source>
</evidence>
<proteinExistence type="inferred from homology"/>
<dbReference type="InterPro" id="IPR029062">
    <property type="entry name" value="Class_I_gatase-like"/>
</dbReference>
<organism evidence="9 10">
    <name type="scientific">Chara braunii</name>
    <name type="common">Braun's stonewort</name>
    <dbReference type="NCBI Taxonomy" id="69332"/>
    <lineage>
        <taxon>Eukaryota</taxon>
        <taxon>Viridiplantae</taxon>
        <taxon>Streptophyta</taxon>
        <taxon>Charophyceae</taxon>
        <taxon>Charales</taxon>
        <taxon>Characeae</taxon>
        <taxon>Chara</taxon>
    </lineage>
</organism>
<reference evidence="9 10" key="1">
    <citation type="journal article" date="2018" name="Cell">
        <title>The Chara Genome: Secondary Complexity and Implications for Plant Terrestrialization.</title>
        <authorList>
            <person name="Nishiyama T."/>
            <person name="Sakayama H."/>
            <person name="Vries J.D."/>
            <person name="Buschmann H."/>
            <person name="Saint-Marcoux D."/>
            <person name="Ullrich K.K."/>
            <person name="Haas F.B."/>
            <person name="Vanderstraeten L."/>
            <person name="Becker D."/>
            <person name="Lang D."/>
            <person name="Vosolsobe S."/>
            <person name="Rombauts S."/>
            <person name="Wilhelmsson P.K.I."/>
            <person name="Janitza P."/>
            <person name="Kern R."/>
            <person name="Heyl A."/>
            <person name="Rumpler F."/>
            <person name="Villalobos L.I.A.C."/>
            <person name="Clay J.M."/>
            <person name="Skokan R."/>
            <person name="Toyoda A."/>
            <person name="Suzuki Y."/>
            <person name="Kagoshima H."/>
            <person name="Schijlen E."/>
            <person name="Tajeshwar N."/>
            <person name="Catarino B."/>
            <person name="Hetherington A.J."/>
            <person name="Saltykova A."/>
            <person name="Bonnot C."/>
            <person name="Breuninger H."/>
            <person name="Symeonidi A."/>
            <person name="Radhakrishnan G.V."/>
            <person name="Van Nieuwerburgh F."/>
            <person name="Deforce D."/>
            <person name="Chang C."/>
            <person name="Karol K.G."/>
            <person name="Hedrich R."/>
            <person name="Ulvskov P."/>
            <person name="Glockner G."/>
            <person name="Delwiche C.F."/>
            <person name="Petrasek J."/>
            <person name="Van de Peer Y."/>
            <person name="Friml J."/>
            <person name="Beilby M."/>
            <person name="Dolan L."/>
            <person name="Kohara Y."/>
            <person name="Sugano S."/>
            <person name="Fujiyama A."/>
            <person name="Delaux P.-M."/>
            <person name="Quint M."/>
            <person name="TheiBen G."/>
            <person name="Hagemann M."/>
            <person name="Harholt J."/>
            <person name="Dunand C."/>
            <person name="Zachgo S."/>
            <person name="Langdale J."/>
            <person name="Maumus F."/>
            <person name="Straeten D.V.D."/>
            <person name="Gould S.B."/>
            <person name="Rensing S.A."/>
        </authorList>
    </citation>
    <scope>NUCLEOTIDE SEQUENCE [LARGE SCALE GENOMIC DNA]</scope>
    <source>
        <strain evidence="9 10">S276</strain>
    </source>
</reference>
<dbReference type="Pfam" id="PF02016">
    <property type="entry name" value="Peptidase_S66"/>
    <property type="match status" value="1"/>
</dbReference>
<evidence type="ECO:0008006" key="11">
    <source>
        <dbReference type="Google" id="ProtNLM"/>
    </source>
</evidence>
<dbReference type="InterPro" id="IPR027461">
    <property type="entry name" value="Carboxypeptidase_A_C_sf"/>
</dbReference>
<sequence>MSRSGVHSMAGVHDVDDSCNSSVPYRHKESDEESDDEQLAAGAAVYGILPPPVQTGDRVSIVAPSGAVNKNILQFGCEILKQWGLQPVVDDRVGEEWAYLAGPDEHRAQALVDAFNDPTTKAVICAGGGYGSTRILLLLSQSGLHENALQKKRFFGFSDITALHSFCRLLLPGYISFHSPMIASSYFRKGTDESRRALKLALFQRRLSSACPTLQGCCYTRLQTGNAAESGGKVQGVLVGGNLSLIAALVGTPWQEELSGKILFLEDVDEASYRVDRMVMQLVTSTGGRLFQDLAGLVLGHFGPPREGGRGPPVDSMFWFEMIGLPPSLPVLHEIPVGHILDNRVLPLGAVVEMDLDKAQLKVVEQVELS</sequence>
<dbReference type="PANTHER" id="PTHR30237">
    <property type="entry name" value="MURAMOYLTETRAPEPTIDE CARBOXYPEPTIDASE"/>
    <property type="match status" value="1"/>
</dbReference>
<dbReference type="InterPro" id="IPR003507">
    <property type="entry name" value="S66_fam"/>
</dbReference>
<evidence type="ECO:0000313" key="10">
    <source>
        <dbReference type="Proteomes" id="UP000265515"/>
    </source>
</evidence>
<dbReference type="GO" id="GO:0008236">
    <property type="term" value="F:serine-type peptidase activity"/>
    <property type="evidence" value="ECO:0007669"/>
    <property type="project" value="UniProtKB-KW"/>
</dbReference>
<comment type="caution">
    <text evidence="9">The sequence shown here is derived from an EMBL/GenBank/DDBJ whole genome shotgun (WGS) entry which is preliminary data.</text>
</comment>
<name>A0A388LBT4_CHABU</name>
<keyword evidence="5" id="KW-0720">Serine protease</keyword>
<dbReference type="OMA" id="MLTQWRL"/>
<evidence type="ECO:0000256" key="5">
    <source>
        <dbReference type="ARBA" id="ARBA00022825"/>
    </source>
</evidence>
<keyword evidence="10" id="KW-1185">Reference proteome</keyword>
<dbReference type="GO" id="GO:0004180">
    <property type="term" value="F:carboxypeptidase activity"/>
    <property type="evidence" value="ECO:0007669"/>
    <property type="project" value="UniProtKB-KW"/>
</dbReference>
<dbReference type="EMBL" id="BFEA01000327">
    <property type="protein sequence ID" value="GBG79761.1"/>
    <property type="molecule type" value="Genomic_DNA"/>
</dbReference>
<dbReference type="PANTHER" id="PTHR30237:SF2">
    <property type="entry name" value="MUREIN TETRAPEPTIDE CARBOXYPEPTIDASE"/>
    <property type="match status" value="1"/>
</dbReference>
<evidence type="ECO:0000256" key="3">
    <source>
        <dbReference type="ARBA" id="ARBA00022670"/>
    </source>
</evidence>
<evidence type="ECO:0000256" key="2">
    <source>
        <dbReference type="ARBA" id="ARBA00022645"/>
    </source>
</evidence>
<accession>A0A388LBT4</accession>
<dbReference type="SUPFAM" id="SSF141986">
    <property type="entry name" value="LD-carboxypeptidase A C-terminal domain-like"/>
    <property type="match status" value="1"/>
</dbReference>
<dbReference type="STRING" id="69332.A0A388LBT4"/>
<keyword evidence="2" id="KW-0121">Carboxypeptidase</keyword>
<feature type="domain" description="LD-carboxypeptidase N-terminal" evidence="7">
    <location>
        <begin position="59"/>
        <end position="169"/>
    </location>
</feature>
<keyword evidence="4" id="KW-0378">Hydrolase</keyword>
<comment type="similarity">
    <text evidence="1">Belongs to the peptidase S66 family.</text>
</comment>
<dbReference type="PIRSF" id="PIRSF028757">
    <property type="entry name" value="LD-carboxypeptidase"/>
    <property type="match status" value="1"/>
</dbReference>
<dbReference type="InterPro" id="IPR040449">
    <property type="entry name" value="Peptidase_S66_N"/>
</dbReference>
<gene>
    <name evidence="9" type="ORF">CBR_g30025</name>
</gene>
<evidence type="ECO:0000256" key="6">
    <source>
        <dbReference type="SAM" id="MobiDB-lite"/>
    </source>
</evidence>
<protein>
    <recommendedName>
        <fullName evidence="11">LD-carboxypeptidase N-terminal domain-containing protein</fullName>
    </recommendedName>
</protein>
<evidence type="ECO:0000259" key="7">
    <source>
        <dbReference type="Pfam" id="PF02016"/>
    </source>
</evidence>
<dbReference type="GO" id="GO:0006508">
    <property type="term" value="P:proteolysis"/>
    <property type="evidence" value="ECO:0007669"/>
    <property type="project" value="UniProtKB-KW"/>
</dbReference>
<dbReference type="Pfam" id="PF17676">
    <property type="entry name" value="Peptidase_S66C"/>
    <property type="match status" value="1"/>
</dbReference>
<dbReference type="CDD" id="cd07025">
    <property type="entry name" value="Peptidase_S66"/>
    <property type="match status" value="1"/>
</dbReference>
<keyword evidence="3" id="KW-0645">Protease</keyword>
<feature type="domain" description="LD-carboxypeptidase C-terminal" evidence="8">
    <location>
        <begin position="235"/>
        <end position="354"/>
    </location>
</feature>
<dbReference type="InterPro" id="IPR040921">
    <property type="entry name" value="Peptidase_S66C"/>
</dbReference>
<evidence type="ECO:0000256" key="1">
    <source>
        <dbReference type="ARBA" id="ARBA00010233"/>
    </source>
</evidence>